<dbReference type="PANTHER" id="PTHR42791:SF2">
    <property type="entry name" value="N-ACETYLTRANSFERASE DOMAIN-CONTAINING PROTEIN"/>
    <property type="match status" value="1"/>
</dbReference>
<keyword evidence="3" id="KW-1185">Reference proteome</keyword>
<dbReference type="InterPro" id="IPR052523">
    <property type="entry name" value="Trichothecene_AcTrans"/>
</dbReference>
<evidence type="ECO:0008006" key="4">
    <source>
        <dbReference type="Google" id="ProtNLM"/>
    </source>
</evidence>
<dbReference type="PANTHER" id="PTHR42791">
    <property type="entry name" value="GNAT FAMILY ACETYLTRANSFERASE"/>
    <property type="match status" value="1"/>
</dbReference>
<reference evidence="2 3" key="1">
    <citation type="journal article" date="2023" name="Res Sq">
        <title>Genomic and morphological characterization of Knufia obscura isolated from the Mars 2020 spacecraft assembly facility.</title>
        <authorList>
            <person name="Chander A.M."/>
            <person name="Teixeira M.M."/>
            <person name="Singh N.K."/>
            <person name="Williams M.P."/>
            <person name="Parker C.W."/>
            <person name="Leo P."/>
            <person name="Stajich J.E."/>
            <person name="Torok T."/>
            <person name="Tighe S."/>
            <person name="Mason C.E."/>
            <person name="Venkateswaran K."/>
        </authorList>
    </citation>
    <scope>NUCLEOTIDE SEQUENCE [LARGE SCALE GENOMIC DNA]</scope>
    <source>
        <strain evidence="2 3">CCFEE 5817</strain>
    </source>
</reference>
<dbReference type="SUPFAM" id="SSF55729">
    <property type="entry name" value="Acyl-CoA N-acyltransferases (Nat)"/>
    <property type="match status" value="1"/>
</dbReference>
<feature type="signal peptide" evidence="1">
    <location>
        <begin position="1"/>
        <end position="20"/>
    </location>
</feature>
<organism evidence="2 3">
    <name type="scientific">Knufia obscura</name>
    <dbReference type="NCBI Taxonomy" id="1635080"/>
    <lineage>
        <taxon>Eukaryota</taxon>
        <taxon>Fungi</taxon>
        <taxon>Dikarya</taxon>
        <taxon>Ascomycota</taxon>
        <taxon>Pezizomycotina</taxon>
        <taxon>Eurotiomycetes</taxon>
        <taxon>Chaetothyriomycetidae</taxon>
        <taxon>Chaetothyriales</taxon>
        <taxon>Trichomeriaceae</taxon>
        <taxon>Knufia</taxon>
    </lineage>
</organism>
<evidence type="ECO:0000256" key="1">
    <source>
        <dbReference type="SAM" id="SignalP"/>
    </source>
</evidence>
<dbReference type="Gene3D" id="3.40.630.30">
    <property type="match status" value="1"/>
</dbReference>
<comment type="caution">
    <text evidence="2">The sequence shown here is derived from an EMBL/GenBank/DDBJ whole genome shotgun (WGS) entry which is preliminary data.</text>
</comment>
<proteinExistence type="predicted"/>
<dbReference type="InterPro" id="IPR016181">
    <property type="entry name" value="Acyl_CoA_acyltransferase"/>
</dbReference>
<sequence length="274" mass="31635">MAQLLNLTIALLMLCQQAWPFPPEQQQQWLPQQTYLADSNIHIRPATETDLDDIVTVFVDAFAPGPVWRYLYQFQDQYKEYQWDCMREDIGKQFKHIPNNTFANVISVPSQRSDPDTQGSRDERVVAIAVWKIFEPSSEHPDHGNMDLLSILPNNAQCSDHLDMNLTRAADYERQFSAAMQHYVYDLPQRQMYLTLLATHPDWDGHDFGARHVHWGMEMAREMGVPTTLLGTPAGWPLYDSLGFESVANVTIETLGEMEGLWYEYMRYDASVGR</sequence>
<dbReference type="Proteomes" id="UP001334248">
    <property type="component" value="Unassembled WGS sequence"/>
</dbReference>
<feature type="chain" id="PRO_5046892880" description="N-acetyltransferase domain-containing protein" evidence="1">
    <location>
        <begin position="21"/>
        <end position="274"/>
    </location>
</feature>
<dbReference type="EMBL" id="JAVHJV010000011">
    <property type="protein sequence ID" value="KAK5939216.1"/>
    <property type="molecule type" value="Genomic_DNA"/>
</dbReference>
<gene>
    <name evidence="2" type="ORF">PMZ80_008519</name>
</gene>
<evidence type="ECO:0000313" key="3">
    <source>
        <dbReference type="Proteomes" id="UP001334248"/>
    </source>
</evidence>
<dbReference type="GeneID" id="90001968"/>
<dbReference type="RefSeq" id="XP_064727306.1">
    <property type="nucleotide sequence ID" value="XM_064876919.1"/>
</dbReference>
<name>A0ABR0RF04_9EURO</name>
<evidence type="ECO:0000313" key="2">
    <source>
        <dbReference type="EMBL" id="KAK5939216.1"/>
    </source>
</evidence>
<keyword evidence="1" id="KW-0732">Signal</keyword>
<accession>A0ABR0RF04</accession>
<protein>
    <recommendedName>
        <fullName evidence="4">N-acetyltransferase domain-containing protein</fullName>
    </recommendedName>
</protein>